<accession>A0A1F6G4Y4</accession>
<evidence type="ECO:0000313" key="2">
    <source>
        <dbReference type="Proteomes" id="UP000176867"/>
    </source>
</evidence>
<organism evidence="1 2">
    <name type="scientific">Candidatus Kaiserbacteria bacterium RIFOXYD1_FULL_47_14</name>
    <dbReference type="NCBI Taxonomy" id="1798533"/>
    <lineage>
        <taxon>Bacteria</taxon>
        <taxon>Candidatus Kaiseribacteriota</taxon>
    </lineage>
</organism>
<proteinExistence type="predicted"/>
<gene>
    <name evidence="1" type="ORF">A2609_02995</name>
</gene>
<comment type="caution">
    <text evidence="1">The sequence shown here is derived from an EMBL/GenBank/DDBJ whole genome shotgun (WGS) entry which is preliminary data.</text>
</comment>
<sequence>MQDEITAAIATDLGITELPIDTQKELISQFGEVALKAATLSVIGKLAEEKRAEFATLAEAGDVMALKTFLDREVPDHEEIAKAAVAEEIKRFKEFQAEGTDKRSNK</sequence>
<dbReference type="EMBL" id="MFMU01000012">
    <property type="protein sequence ID" value="OGG93180.1"/>
    <property type="molecule type" value="Genomic_DNA"/>
</dbReference>
<dbReference type="Proteomes" id="UP000176867">
    <property type="component" value="Unassembled WGS sequence"/>
</dbReference>
<evidence type="ECO:0000313" key="1">
    <source>
        <dbReference type="EMBL" id="OGG93180.1"/>
    </source>
</evidence>
<reference evidence="1 2" key="1">
    <citation type="journal article" date="2016" name="Nat. Commun.">
        <title>Thousands of microbial genomes shed light on interconnected biogeochemical processes in an aquifer system.</title>
        <authorList>
            <person name="Anantharaman K."/>
            <person name="Brown C.T."/>
            <person name="Hug L.A."/>
            <person name="Sharon I."/>
            <person name="Castelle C.J."/>
            <person name="Probst A.J."/>
            <person name="Thomas B.C."/>
            <person name="Singh A."/>
            <person name="Wilkins M.J."/>
            <person name="Karaoz U."/>
            <person name="Brodie E.L."/>
            <person name="Williams K.H."/>
            <person name="Hubbard S.S."/>
            <person name="Banfield J.F."/>
        </authorList>
    </citation>
    <scope>NUCLEOTIDE SEQUENCE [LARGE SCALE GENOMIC DNA]</scope>
</reference>
<protein>
    <submittedName>
        <fullName evidence="1">Uncharacterized protein</fullName>
    </submittedName>
</protein>
<dbReference type="AlphaFoldDB" id="A0A1F6G4Y4"/>
<name>A0A1F6G4Y4_9BACT</name>